<dbReference type="Proteomes" id="UP001169862">
    <property type="component" value="Unassembled WGS sequence"/>
</dbReference>
<dbReference type="GO" id="GO:0006935">
    <property type="term" value="P:chemotaxis"/>
    <property type="evidence" value="ECO:0007669"/>
    <property type="project" value="InterPro"/>
</dbReference>
<dbReference type="AlphaFoldDB" id="A0AAW7XJ07"/>
<dbReference type="PANTHER" id="PTHR32089">
    <property type="entry name" value="METHYL-ACCEPTING CHEMOTAXIS PROTEIN MCPB"/>
    <property type="match status" value="1"/>
</dbReference>
<evidence type="ECO:0000256" key="3">
    <source>
        <dbReference type="ARBA" id="ARBA00022692"/>
    </source>
</evidence>
<dbReference type="InterPro" id="IPR004089">
    <property type="entry name" value="MCPsignal_dom"/>
</dbReference>
<comment type="caution">
    <text evidence="14">The sequence shown here is derived from an EMBL/GenBank/DDBJ whole genome shotgun (WGS) entry which is preliminary data.</text>
</comment>
<evidence type="ECO:0000256" key="8">
    <source>
        <dbReference type="PROSITE-ProRule" id="PRU00284"/>
    </source>
</evidence>
<feature type="transmembrane region" description="Helical" evidence="9">
    <location>
        <begin position="12"/>
        <end position="31"/>
    </location>
</feature>
<dbReference type="SMART" id="SM00304">
    <property type="entry name" value="HAMP"/>
    <property type="match status" value="2"/>
</dbReference>
<proteinExistence type="inferred from homology"/>
<evidence type="ECO:0000313" key="14">
    <source>
        <dbReference type="EMBL" id="MDO6454259.1"/>
    </source>
</evidence>
<feature type="domain" description="HBM" evidence="13">
    <location>
        <begin position="46"/>
        <end position="286"/>
    </location>
</feature>
<dbReference type="EMBL" id="JAUOPG010000007">
    <property type="protein sequence ID" value="MDO6454259.1"/>
    <property type="molecule type" value="Genomic_DNA"/>
</dbReference>
<dbReference type="PROSITE" id="PS50192">
    <property type="entry name" value="T_SNARE"/>
    <property type="match status" value="1"/>
</dbReference>
<dbReference type="PROSITE" id="PS51753">
    <property type="entry name" value="HBM"/>
    <property type="match status" value="1"/>
</dbReference>
<dbReference type="Gene3D" id="6.10.340.10">
    <property type="match status" value="1"/>
</dbReference>
<dbReference type="PROSITE" id="PS50885">
    <property type="entry name" value="HAMP"/>
    <property type="match status" value="1"/>
</dbReference>
<feature type="domain" description="T-SNARE coiled-coil homology" evidence="11">
    <location>
        <begin position="572"/>
        <end position="626"/>
    </location>
</feature>
<dbReference type="Pfam" id="PF12729">
    <property type="entry name" value="4HB_MCP_1"/>
    <property type="match status" value="1"/>
</dbReference>
<name>A0AAW7XJ07_9GAMM</name>
<evidence type="ECO:0000256" key="7">
    <source>
        <dbReference type="ARBA" id="ARBA00029447"/>
    </source>
</evidence>
<dbReference type="InterPro" id="IPR003660">
    <property type="entry name" value="HAMP_dom"/>
</dbReference>
<evidence type="ECO:0000256" key="6">
    <source>
        <dbReference type="ARBA" id="ARBA00023224"/>
    </source>
</evidence>
<evidence type="ECO:0000256" key="9">
    <source>
        <dbReference type="SAM" id="Phobius"/>
    </source>
</evidence>
<keyword evidence="3 9" id="KW-0812">Transmembrane</keyword>
<protein>
    <submittedName>
        <fullName evidence="14">Methyl-accepting chemotaxis protein</fullName>
    </submittedName>
</protein>
<dbReference type="Pfam" id="PF00015">
    <property type="entry name" value="MCPsignal"/>
    <property type="match status" value="1"/>
</dbReference>
<keyword evidence="2" id="KW-1003">Cell membrane</keyword>
<reference evidence="14" key="1">
    <citation type="submission" date="2023-07" db="EMBL/GenBank/DDBJ databases">
        <title>Genome content predicts the carbon catabolic preferences of heterotrophic bacteria.</title>
        <authorList>
            <person name="Gralka M."/>
        </authorList>
    </citation>
    <scope>NUCLEOTIDE SEQUENCE</scope>
    <source>
        <strain evidence="14">I2M16</strain>
    </source>
</reference>
<dbReference type="SMART" id="SM00283">
    <property type="entry name" value="MA"/>
    <property type="match status" value="1"/>
</dbReference>
<dbReference type="GO" id="GO:0005886">
    <property type="term" value="C:plasma membrane"/>
    <property type="evidence" value="ECO:0007669"/>
    <property type="project" value="UniProtKB-SubCell"/>
</dbReference>
<comment type="similarity">
    <text evidence="7">Belongs to the methyl-accepting chemotaxis (MCP) protein family.</text>
</comment>
<dbReference type="RefSeq" id="WP_303550781.1">
    <property type="nucleotide sequence ID" value="NZ_JAUOPG010000007.1"/>
</dbReference>
<keyword evidence="5 9" id="KW-0472">Membrane</keyword>
<comment type="subcellular location">
    <subcellularLocation>
        <location evidence="1">Cell inner membrane</location>
        <topology evidence="1">Multi-pass membrane protein</topology>
    </subcellularLocation>
</comment>
<keyword evidence="2" id="KW-0997">Cell inner membrane</keyword>
<sequence length="649" mass="70178">MMLGNLRLGWKIGLGFGVVMILMAIASFFGIGSLNKAEKGVETYSRMTNITVLAGDIQVTMLRARSDFQAYLITHSEHELDQYTQTTAQLASQLDHAQKITQNPDRQILIQQALAAMQTYQDVVQRLIDRITASDELVSSKLLVRGEEMSLSMSEIIERARDDNSSMVMFDAAQVQQALMATRLYTSQYLNSGLAGDYNRALMSIENDVDELAIELGSNISTADIRVKYSNYQSESKAYIEHLNSLFQMTEALASDTAALEAAEQQMISHLLGIKQSVLADQTQLGAGLKAEVEQKIGVMLWVTVAALILGSVFAVAMSRAISKPIGAAVTIANNLAAGNLAIPKTRQRKDEVGILLTALQNTAHSLKTMISQISLASSEMSQATTRMANATYQSQQGVVSQQSETDQVMVAMEQMAVSVRDVSDSAQQAAQAAATANNDATTGRNIVEDTQASIRALASSVTQTQERISDLEKQSVNIGGILDVIRSIAEQTNLLALNAAIEAARAGEQGRGFAVVADEVRVLAQRTQQSTEQIQNLIEGLQKGTNSAAIAMRQGKEQAQKSVDKAANARDALEAITQAVQTINEMNTQIASAVSEQSRVADSVSQNVSNVRDVTEKGIQYTNETVVASDDIRLIAQRLQSMVAKFSL</sequence>
<dbReference type="GO" id="GO:0004888">
    <property type="term" value="F:transmembrane signaling receptor activity"/>
    <property type="evidence" value="ECO:0007669"/>
    <property type="project" value="InterPro"/>
</dbReference>
<dbReference type="InterPro" id="IPR000727">
    <property type="entry name" value="T_SNARE_dom"/>
</dbReference>
<evidence type="ECO:0000259" key="13">
    <source>
        <dbReference type="PROSITE" id="PS51753"/>
    </source>
</evidence>
<evidence type="ECO:0000313" key="15">
    <source>
        <dbReference type="Proteomes" id="UP001169862"/>
    </source>
</evidence>
<keyword evidence="6 8" id="KW-0807">Transducer</keyword>
<dbReference type="PROSITE" id="PS50111">
    <property type="entry name" value="CHEMOTAXIS_TRANSDUC_2"/>
    <property type="match status" value="1"/>
</dbReference>
<accession>A0AAW7XJ07</accession>
<dbReference type="PANTHER" id="PTHR32089:SF119">
    <property type="entry name" value="METHYL-ACCEPTING CHEMOTAXIS PROTEIN CTPL"/>
    <property type="match status" value="1"/>
</dbReference>
<dbReference type="PRINTS" id="PR00260">
    <property type="entry name" value="CHEMTRNSDUCR"/>
</dbReference>
<evidence type="ECO:0000256" key="1">
    <source>
        <dbReference type="ARBA" id="ARBA00004429"/>
    </source>
</evidence>
<dbReference type="InterPro" id="IPR024478">
    <property type="entry name" value="HlyB_4HB_MCP"/>
</dbReference>
<dbReference type="CDD" id="cd11386">
    <property type="entry name" value="MCP_signal"/>
    <property type="match status" value="1"/>
</dbReference>
<gene>
    <name evidence="14" type="ORF">Q4490_11865</name>
</gene>
<feature type="domain" description="HAMP" evidence="12">
    <location>
        <begin position="320"/>
        <end position="372"/>
    </location>
</feature>
<dbReference type="SMART" id="SM01358">
    <property type="entry name" value="HBM"/>
    <property type="match status" value="1"/>
</dbReference>
<evidence type="ECO:0000259" key="10">
    <source>
        <dbReference type="PROSITE" id="PS50111"/>
    </source>
</evidence>
<dbReference type="FunFam" id="1.10.287.950:FF:000001">
    <property type="entry name" value="Methyl-accepting chemotaxis sensory transducer"/>
    <property type="match status" value="1"/>
</dbReference>
<evidence type="ECO:0000259" key="11">
    <source>
        <dbReference type="PROSITE" id="PS50192"/>
    </source>
</evidence>
<evidence type="ECO:0000256" key="2">
    <source>
        <dbReference type="ARBA" id="ARBA00022519"/>
    </source>
</evidence>
<dbReference type="GO" id="GO:0007165">
    <property type="term" value="P:signal transduction"/>
    <property type="evidence" value="ECO:0007669"/>
    <property type="project" value="UniProtKB-KW"/>
</dbReference>
<dbReference type="InterPro" id="IPR004090">
    <property type="entry name" value="Chemotax_Me-accpt_rcpt"/>
</dbReference>
<dbReference type="InterPro" id="IPR032255">
    <property type="entry name" value="HBM"/>
</dbReference>
<dbReference type="Gene3D" id="1.10.287.950">
    <property type="entry name" value="Methyl-accepting chemotaxis protein"/>
    <property type="match status" value="1"/>
</dbReference>
<evidence type="ECO:0000259" key="12">
    <source>
        <dbReference type="PROSITE" id="PS50885"/>
    </source>
</evidence>
<feature type="transmembrane region" description="Helical" evidence="9">
    <location>
        <begin position="299"/>
        <end position="318"/>
    </location>
</feature>
<evidence type="ECO:0000256" key="4">
    <source>
        <dbReference type="ARBA" id="ARBA00022989"/>
    </source>
</evidence>
<feature type="domain" description="Methyl-accepting transducer" evidence="10">
    <location>
        <begin position="377"/>
        <end position="613"/>
    </location>
</feature>
<dbReference type="Pfam" id="PF00672">
    <property type="entry name" value="HAMP"/>
    <property type="match status" value="1"/>
</dbReference>
<dbReference type="SUPFAM" id="SSF58104">
    <property type="entry name" value="Methyl-accepting chemotaxis protein (MCP) signaling domain"/>
    <property type="match status" value="1"/>
</dbReference>
<organism evidence="14 15">
    <name type="scientific">Neptunomonas phycophila</name>
    <dbReference type="NCBI Taxonomy" id="1572645"/>
    <lineage>
        <taxon>Bacteria</taxon>
        <taxon>Pseudomonadati</taxon>
        <taxon>Pseudomonadota</taxon>
        <taxon>Gammaproteobacteria</taxon>
        <taxon>Oceanospirillales</taxon>
        <taxon>Oceanospirillaceae</taxon>
        <taxon>Neptunomonas</taxon>
    </lineage>
</organism>
<evidence type="ECO:0000256" key="5">
    <source>
        <dbReference type="ARBA" id="ARBA00023136"/>
    </source>
</evidence>
<keyword evidence="4 9" id="KW-1133">Transmembrane helix</keyword>